<organism evidence="2">
    <name type="scientific">Cladocopium goreaui</name>
    <dbReference type="NCBI Taxonomy" id="2562237"/>
    <lineage>
        <taxon>Eukaryota</taxon>
        <taxon>Sar</taxon>
        <taxon>Alveolata</taxon>
        <taxon>Dinophyceae</taxon>
        <taxon>Suessiales</taxon>
        <taxon>Symbiodiniaceae</taxon>
        <taxon>Cladocopium</taxon>
    </lineage>
</organism>
<sequence length="424" mass="48017">MLSLLASASTEQVEAAQDVTVVATTLLLLAGGASLLKQSGCRRRKDSKVDEAPQINWRKTANFERRYSQTDVVDDAQTCWNFDYGRYKYTGLRPEPLEEAEPPHPLTLEDADQLQLPELREGEDVKLQELEDLVEDLRLQQRHRVDRCTLLRFLRAEKGKVVKANKKMREAIAWIEENDVLNAIDTWNLEAYEKCLAPWWLSGGFLGHGLHGEPVALERLGRCSWPKLSNRLDFEVLKKLDIIHCRRCLAALEEDSVRRGVPFSGVTLVIDLKGFKWSDAQFSAAWTLSKMVACRSHLLPETCHRILFVRVPTPFAKAWSMFSYLLDPGTIAKVQMATESETISLLRKFIGDEVIPAYLGGQRHTEGDPYCRKLLAPGGFPPEEALQRLERLIAGDDVYRPPHRRGEAFQGSEGARCCSICPMQ</sequence>
<evidence type="ECO:0000313" key="3">
    <source>
        <dbReference type="EMBL" id="CAL1157608.1"/>
    </source>
</evidence>
<dbReference type="SUPFAM" id="SSF46938">
    <property type="entry name" value="CRAL/TRIO N-terminal domain"/>
    <property type="match status" value="1"/>
</dbReference>
<dbReference type="EMBL" id="CAMXCT020003391">
    <property type="protein sequence ID" value="CAL1157608.1"/>
    <property type="molecule type" value="Genomic_DNA"/>
</dbReference>
<dbReference type="SMART" id="SM00516">
    <property type="entry name" value="SEC14"/>
    <property type="match status" value="1"/>
</dbReference>
<evidence type="ECO:0000313" key="2">
    <source>
        <dbReference type="EMBL" id="CAI4004233.1"/>
    </source>
</evidence>
<reference evidence="3" key="2">
    <citation type="submission" date="2024-04" db="EMBL/GenBank/DDBJ databases">
        <authorList>
            <person name="Chen Y."/>
            <person name="Shah S."/>
            <person name="Dougan E. K."/>
            <person name="Thang M."/>
            <person name="Chan C."/>
        </authorList>
    </citation>
    <scope>NUCLEOTIDE SEQUENCE [LARGE SCALE GENOMIC DNA]</scope>
</reference>
<dbReference type="OrthoDB" id="1434354at2759"/>
<accession>A0A9P1D5F4</accession>
<gene>
    <name evidence="2" type="ORF">C1SCF055_LOCUS30040</name>
</gene>
<comment type="caution">
    <text evidence="2">The sequence shown here is derived from an EMBL/GenBank/DDBJ whole genome shotgun (WGS) entry which is preliminary data.</text>
</comment>
<dbReference type="SUPFAM" id="SSF52087">
    <property type="entry name" value="CRAL/TRIO domain"/>
    <property type="match status" value="1"/>
</dbReference>
<dbReference type="CDD" id="cd00170">
    <property type="entry name" value="SEC14"/>
    <property type="match status" value="1"/>
</dbReference>
<dbReference type="EMBL" id="CAMXCT010003391">
    <property type="protein sequence ID" value="CAI4004233.1"/>
    <property type="molecule type" value="Genomic_DNA"/>
</dbReference>
<dbReference type="GO" id="GO:0005737">
    <property type="term" value="C:cytoplasm"/>
    <property type="evidence" value="ECO:0007669"/>
    <property type="project" value="TreeGrafter"/>
</dbReference>
<proteinExistence type="predicted"/>
<evidence type="ECO:0000313" key="4">
    <source>
        <dbReference type="EMBL" id="CAL4791545.1"/>
    </source>
</evidence>
<dbReference type="Proteomes" id="UP001152797">
    <property type="component" value="Unassembled WGS sequence"/>
</dbReference>
<dbReference type="InterPro" id="IPR036273">
    <property type="entry name" value="CRAL/TRIO_N_dom_sf"/>
</dbReference>
<dbReference type="AlphaFoldDB" id="A0A9P1D5F4"/>
<dbReference type="Gene3D" id="3.40.525.10">
    <property type="entry name" value="CRAL-TRIO lipid binding domain"/>
    <property type="match status" value="1"/>
</dbReference>
<keyword evidence="5" id="KW-1185">Reference proteome</keyword>
<reference evidence="2" key="1">
    <citation type="submission" date="2022-10" db="EMBL/GenBank/DDBJ databases">
        <authorList>
            <person name="Chen Y."/>
            <person name="Dougan E. K."/>
            <person name="Chan C."/>
            <person name="Rhodes N."/>
            <person name="Thang M."/>
        </authorList>
    </citation>
    <scope>NUCLEOTIDE SEQUENCE</scope>
</reference>
<protein>
    <submittedName>
        <fullName evidence="4">CRAL-TRIO domain-containing protein</fullName>
    </submittedName>
</protein>
<evidence type="ECO:0000313" key="5">
    <source>
        <dbReference type="Proteomes" id="UP001152797"/>
    </source>
</evidence>
<dbReference type="Pfam" id="PF00650">
    <property type="entry name" value="CRAL_TRIO"/>
    <property type="match status" value="1"/>
</dbReference>
<dbReference type="PANTHER" id="PTHR23324">
    <property type="entry name" value="SEC14 RELATED PROTEIN"/>
    <property type="match status" value="1"/>
</dbReference>
<dbReference type="InterPro" id="IPR051064">
    <property type="entry name" value="SEC14/CRAL-TRIO_domain"/>
</dbReference>
<evidence type="ECO:0000259" key="1">
    <source>
        <dbReference type="PROSITE" id="PS50191"/>
    </source>
</evidence>
<dbReference type="InterPro" id="IPR001251">
    <property type="entry name" value="CRAL-TRIO_dom"/>
</dbReference>
<dbReference type="InterPro" id="IPR036865">
    <property type="entry name" value="CRAL-TRIO_dom_sf"/>
</dbReference>
<dbReference type="PROSITE" id="PS50191">
    <property type="entry name" value="CRAL_TRIO"/>
    <property type="match status" value="1"/>
</dbReference>
<dbReference type="EMBL" id="CAMXCT030003391">
    <property type="protein sequence ID" value="CAL4791545.1"/>
    <property type="molecule type" value="Genomic_DNA"/>
</dbReference>
<dbReference type="PANTHER" id="PTHR23324:SF83">
    <property type="entry name" value="SEC14-LIKE PROTEIN 2"/>
    <property type="match status" value="1"/>
</dbReference>
<feature type="domain" description="CRAL-TRIO" evidence="1">
    <location>
        <begin position="193"/>
        <end position="367"/>
    </location>
</feature>
<name>A0A9P1D5F4_9DINO</name>